<dbReference type="GO" id="GO:0005524">
    <property type="term" value="F:ATP binding"/>
    <property type="evidence" value="ECO:0007669"/>
    <property type="project" value="UniProtKB-KW"/>
</dbReference>
<keyword evidence="1" id="KW-0547">Nucleotide-binding</keyword>
<dbReference type="Gene3D" id="1.10.510.10">
    <property type="entry name" value="Transferase(Phosphotransferase) domain 1"/>
    <property type="match status" value="1"/>
</dbReference>
<dbReference type="EMBL" id="JANJYI010000004">
    <property type="protein sequence ID" value="KAK2654353.1"/>
    <property type="molecule type" value="Genomic_DNA"/>
</dbReference>
<name>A0AAD9X8D9_9ROSI</name>
<evidence type="ECO:0000313" key="3">
    <source>
        <dbReference type="EMBL" id="KAK2654353.1"/>
    </source>
</evidence>
<evidence type="ECO:0000313" key="4">
    <source>
        <dbReference type="Proteomes" id="UP001280121"/>
    </source>
</evidence>
<evidence type="ECO:0000256" key="2">
    <source>
        <dbReference type="ARBA" id="ARBA00022840"/>
    </source>
</evidence>
<dbReference type="InterPro" id="IPR050117">
    <property type="entry name" value="MAPK"/>
</dbReference>
<accession>A0AAD9X8D9</accession>
<dbReference type="SUPFAM" id="SSF56112">
    <property type="entry name" value="Protein kinase-like (PK-like)"/>
    <property type="match status" value="1"/>
</dbReference>
<reference evidence="3" key="1">
    <citation type="journal article" date="2023" name="Plant J.">
        <title>Genome sequences and population genomics provide insights into the demographic history, inbreeding, and mutation load of two 'living fossil' tree species of Dipteronia.</title>
        <authorList>
            <person name="Feng Y."/>
            <person name="Comes H.P."/>
            <person name="Chen J."/>
            <person name="Zhu S."/>
            <person name="Lu R."/>
            <person name="Zhang X."/>
            <person name="Li P."/>
            <person name="Qiu J."/>
            <person name="Olsen K.M."/>
            <person name="Qiu Y."/>
        </authorList>
    </citation>
    <scope>NUCLEOTIDE SEQUENCE</scope>
    <source>
        <strain evidence="3">KIB01</strain>
    </source>
</reference>
<dbReference type="InterPro" id="IPR011009">
    <property type="entry name" value="Kinase-like_dom_sf"/>
</dbReference>
<comment type="caution">
    <text evidence="3">The sequence shown here is derived from an EMBL/GenBank/DDBJ whole genome shotgun (WGS) entry which is preliminary data.</text>
</comment>
<gene>
    <name evidence="3" type="ORF">Ddye_014209</name>
</gene>
<dbReference type="Proteomes" id="UP001280121">
    <property type="component" value="Unassembled WGS sequence"/>
</dbReference>
<evidence type="ECO:0000256" key="1">
    <source>
        <dbReference type="ARBA" id="ARBA00022741"/>
    </source>
</evidence>
<protein>
    <submittedName>
        <fullName evidence="3">Uncharacterized protein</fullName>
    </submittedName>
</protein>
<keyword evidence="2" id="KW-0067">ATP-binding</keyword>
<sequence>MLRPLFPGRNASDQMSMICSVLGSPTTETWPDGLALAMGWNYQFPQFSGVHLSLLMPFASENVISLIKLLSSWDPSKRPTALEALKHPFFQDCYNNMNIPPSLPDLNDNSLTVTTLDDDDDQVPNKNNKVLENLIGKSKYGPIGEEERVLASSVESSLKLSQAGNLL</sequence>
<proteinExistence type="predicted"/>
<dbReference type="PANTHER" id="PTHR24055">
    <property type="entry name" value="MITOGEN-ACTIVATED PROTEIN KINASE"/>
    <property type="match status" value="1"/>
</dbReference>
<organism evidence="3 4">
    <name type="scientific">Dipteronia dyeriana</name>
    <dbReference type="NCBI Taxonomy" id="168575"/>
    <lineage>
        <taxon>Eukaryota</taxon>
        <taxon>Viridiplantae</taxon>
        <taxon>Streptophyta</taxon>
        <taxon>Embryophyta</taxon>
        <taxon>Tracheophyta</taxon>
        <taxon>Spermatophyta</taxon>
        <taxon>Magnoliopsida</taxon>
        <taxon>eudicotyledons</taxon>
        <taxon>Gunneridae</taxon>
        <taxon>Pentapetalae</taxon>
        <taxon>rosids</taxon>
        <taxon>malvids</taxon>
        <taxon>Sapindales</taxon>
        <taxon>Sapindaceae</taxon>
        <taxon>Hippocastanoideae</taxon>
        <taxon>Acereae</taxon>
        <taxon>Dipteronia</taxon>
    </lineage>
</organism>
<dbReference type="AlphaFoldDB" id="A0AAD9X8D9"/>
<keyword evidence="4" id="KW-1185">Reference proteome</keyword>